<evidence type="ECO:0000256" key="2">
    <source>
        <dbReference type="ARBA" id="ARBA00023002"/>
    </source>
</evidence>
<dbReference type="PANTHER" id="PTHR10996">
    <property type="entry name" value="2-HYDROXYACID DEHYDROGENASE-RELATED"/>
    <property type="match status" value="1"/>
</dbReference>
<dbReference type="SUPFAM" id="SSF52283">
    <property type="entry name" value="Formate/glycerate dehydrogenase catalytic domain-like"/>
    <property type="match status" value="1"/>
</dbReference>
<accession>A0ABU5CKG4</accession>
<evidence type="ECO:0000256" key="1">
    <source>
        <dbReference type="ARBA" id="ARBA00005854"/>
    </source>
</evidence>
<dbReference type="GO" id="GO:0016491">
    <property type="term" value="F:oxidoreductase activity"/>
    <property type="evidence" value="ECO:0007669"/>
    <property type="project" value="UniProtKB-KW"/>
</dbReference>
<dbReference type="Pfam" id="PF00389">
    <property type="entry name" value="2-Hacid_dh"/>
    <property type="match status" value="1"/>
</dbReference>
<organism evidence="6 7">
    <name type="scientific">Tigheibacillus jepli</name>
    <dbReference type="NCBI Taxonomy" id="3035914"/>
    <lineage>
        <taxon>Bacteria</taxon>
        <taxon>Bacillati</taxon>
        <taxon>Bacillota</taxon>
        <taxon>Bacilli</taxon>
        <taxon>Bacillales</taxon>
        <taxon>Bacillaceae</taxon>
        <taxon>Tigheibacillus</taxon>
    </lineage>
</organism>
<dbReference type="RefSeq" id="WP_320385107.1">
    <property type="nucleotide sequence ID" value="NZ_JAROCA020000002.1"/>
</dbReference>
<keyword evidence="2 3" id="KW-0560">Oxidoreductase</keyword>
<sequence length="272" mass="30137">MKVNQEMLDRAPKLRIVSNISAGYDNLDIKELTSRGIMATNTPDVLTDTTADAIFGLLLATARRIPELDAYVKAGQWTAKLPDERFGVDVHHKTLGIIGMGRIGKAIAERAHFGFKNVLYHNRTRNSDTEKELEATYVSLDDLLQQSDFVCLMAPLTDETIGLMGKREFDLMKETAVFINGARGSMVVEADLIHALQNKTIRAAGLDVYQNEPLPLDSPLLQLENVVTMPHYGSATQETRYKMAELAVDNLIKGIHRQAPPSLIDKAVLAHI</sequence>
<dbReference type="Proteomes" id="UP001228376">
    <property type="component" value="Unassembled WGS sequence"/>
</dbReference>
<dbReference type="InterPro" id="IPR050223">
    <property type="entry name" value="D-isomer_2-hydroxyacid_DH"/>
</dbReference>
<evidence type="ECO:0000256" key="3">
    <source>
        <dbReference type="RuleBase" id="RU003719"/>
    </source>
</evidence>
<evidence type="ECO:0000259" key="5">
    <source>
        <dbReference type="Pfam" id="PF02826"/>
    </source>
</evidence>
<dbReference type="InterPro" id="IPR029752">
    <property type="entry name" value="D-isomer_DH_CS1"/>
</dbReference>
<gene>
    <name evidence="6" type="ORF">P5G51_016835</name>
</gene>
<protein>
    <submittedName>
        <fullName evidence="6">D-glycerate dehydrogenase</fullName>
        <ecNumber evidence="6">1.1.1.-</ecNumber>
    </submittedName>
</protein>
<dbReference type="Pfam" id="PF02826">
    <property type="entry name" value="2-Hacid_dh_C"/>
    <property type="match status" value="1"/>
</dbReference>
<reference evidence="6 7" key="1">
    <citation type="submission" date="2023-10" db="EMBL/GenBank/DDBJ databases">
        <title>179-bfca-hs.</title>
        <authorList>
            <person name="Miliotis G."/>
            <person name="Sengupta P."/>
            <person name="Hameed A."/>
            <person name="Chuvochina M."/>
            <person name="Mcdonagh F."/>
            <person name="Simpson A.C."/>
            <person name="Singh N.K."/>
            <person name="Rekha P.D."/>
            <person name="Raman K."/>
            <person name="Hugenholtz P."/>
            <person name="Venkateswaran K."/>
        </authorList>
    </citation>
    <scope>NUCLEOTIDE SEQUENCE [LARGE SCALE GENOMIC DNA]</scope>
    <source>
        <strain evidence="6 7">179-BFC-A-HS</strain>
    </source>
</reference>
<feature type="domain" description="D-isomer specific 2-hydroxyacid dehydrogenase NAD-binding" evidence="5">
    <location>
        <begin position="55"/>
        <end position="233"/>
    </location>
</feature>
<dbReference type="EMBL" id="JAROCA020000002">
    <property type="protein sequence ID" value="MDY0406801.1"/>
    <property type="molecule type" value="Genomic_DNA"/>
</dbReference>
<comment type="caution">
    <text evidence="6">The sequence shown here is derived from an EMBL/GenBank/DDBJ whole genome shotgun (WGS) entry which is preliminary data.</text>
</comment>
<dbReference type="PANTHER" id="PTHR10996:SF283">
    <property type="entry name" value="GLYOXYLATE_HYDROXYPYRUVATE REDUCTASE B"/>
    <property type="match status" value="1"/>
</dbReference>
<dbReference type="SUPFAM" id="SSF51735">
    <property type="entry name" value="NAD(P)-binding Rossmann-fold domains"/>
    <property type="match status" value="1"/>
</dbReference>
<evidence type="ECO:0000259" key="4">
    <source>
        <dbReference type="Pfam" id="PF00389"/>
    </source>
</evidence>
<feature type="domain" description="D-isomer specific 2-hydroxyacid dehydrogenase catalytic" evidence="4">
    <location>
        <begin position="2"/>
        <end position="264"/>
    </location>
</feature>
<dbReference type="InterPro" id="IPR036291">
    <property type="entry name" value="NAD(P)-bd_dom_sf"/>
</dbReference>
<name>A0ABU5CKG4_9BACI</name>
<dbReference type="InterPro" id="IPR006139">
    <property type="entry name" value="D-isomer_2_OHA_DH_cat_dom"/>
</dbReference>
<evidence type="ECO:0000313" key="6">
    <source>
        <dbReference type="EMBL" id="MDY0406801.1"/>
    </source>
</evidence>
<dbReference type="InterPro" id="IPR006140">
    <property type="entry name" value="D-isomer_DH_NAD-bd"/>
</dbReference>
<dbReference type="Gene3D" id="3.40.50.720">
    <property type="entry name" value="NAD(P)-binding Rossmann-like Domain"/>
    <property type="match status" value="2"/>
</dbReference>
<comment type="similarity">
    <text evidence="1 3">Belongs to the D-isomer specific 2-hydroxyacid dehydrogenase family.</text>
</comment>
<dbReference type="PROSITE" id="PS00065">
    <property type="entry name" value="D_2_HYDROXYACID_DH_1"/>
    <property type="match status" value="1"/>
</dbReference>
<proteinExistence type="inferred from homology"/>
<dbReference type="CDD" id="cd05301">
    <property type="entry name" value="GDH"/>
    <property type="match status" value="1"/>
</dbReference>
<keyword evidence="7" id="KW-1185">Reference proteome</keyword>
<evidence type="ECO:0000313" key="7">
    <source>
        <dbReference type="Proteomes" id="UP001228376"/>
    </source>
</evidence>
<dbReference type="EC" id="1.1.1.-" evidence="6"/>